<reference evidence="2" key="1">
    <citation type="journal article" date="2019" name="Curr. Biol.">
        <title>Genome Sequence of Striga asiatica Provides Insight into the Evolution of Plant Parasitism.</title>
        <authorList>
            <person name="Yoshida S."/>
            <person name="Kim S."/>
            <person name="Wafula E.K."/>
            <person name="Tanskanen J."/>
            <person name="Kim Y.M."/>
            <person name="Honaas L."/>
            <person name="Yang Z."/>
            <person name="Spallek T."/>
            <person name="Conn C.E."/>
            <person name="Ichihashi Y."/>
            <person name="Cheong K."/>
            <person name="Cui S."/>
            <person name="Der J.P."/>
            <person name="Gundlach H."/>
            <person name="Jiao Y."/>
            <person name="Hori C."/>
            <person name="Ishida J.K."/>
            <person name="Kasahara H."/>
            <person name="Kiba T."/>
            <person name="Kim M.S."/>
            <person name="Koo N."/>
            <person name="Laohavisit A."/>
            <person name="Lee Y.H."/>
            <person name="Lumba S."/>
            <person name="McCourt P."/>
            <person name="Mortimer J.C."/>
            <person name="Mutuku J.M."/>
            <person name="Nomura T."/>
            <person name="Sasaki-Sekimoto Y."/>
            <person name="Seto Y."/>
            <person name="Wang Y."/>
            <person name="Wakatake T."/>
            <person name="Sakakibara H."/>
            <person name="Demura T."/>
            <person name="Yamaguchi S."/>
            <person name="Yoneyama K."/>
            <person name="Manabe R.I."/>
            <person name="Nelson D.C."/>
            <person name="Schulman A.H."/>
            <person name="Timko M.P."/>
            <person name="dePamphilis C.W."/>
            <person name="Choi D."/>
            <person name="Shirasu K."/>
        </authorList>
    </citation>
    <scope>NUCLEOTIDE SEQUENCE [LARGE SCALE GENOMIC DNA]</scope>
    <source>
        <strain evidence="2">cv. UVA1</strain>
    </source>
</reference>
<dbReference type="AlphaFoldDB" id="A0A5A7PQ63"/>
<dbReference type="EMBL" id="BKCP01004905">
    <property type="protein sequence ID" value="GER34467.1"/>
    <property type="molecule type" value="Genomic_DNA"/>
</dbReference>
<organism evidence="1 2">
    <name type="scientific">Striga asiatica</name>
    <name type="common">Asiatic witchweed</name>
    <name type="synonym">Buchnera asiatica</name>
    <dbReference type="NCBI Taxonomy" id="4170"/>
    <lineage>
        <taxon>Eukaryota</taxon>
        <taxon>Viridiplantae</taxon>
        <taxon>Streptophyta</taxon>
        <taxon>Embryophyta</taxon>
        <taxon>Tracheophyta</taxon>
        <taxon>Spermatophyta</taxon>
        <taxon>Magnoliopsida</taxon>
        <taxon>eudicotyledons</taxon>
        <taxon>Gunneridae</taxon>
        <taxon>Pentapetalae</taxon>
        <taxon>asterids</taxon>
        <taxon>lamiids</taxon>
        <taxon>Lamiales</taxon>
        <taxon>Orobanchaceae</taxon>
        <taxon>Buchnereae</taxon>
        <taxon>Striga</taxon>
    </lineage>
</organism>
<proteinExistence type="predicted"/>
<dbReference type="OrthoDB" id="10260625at2759"/>
<feature type="non-terminal residue" evidence="1">
    <location>
        <position position="141"/>
    </location>
</feature>
<accession>A0A5A7PQ63</accession>
<sequence>SCLELRQIAVVVALHLQVEDLGISTGCRSDELRVEEVENAVADGGELGLDLGSVAFDGRDVSVVAAALLLLLNGGDYPPGGAAGADDVSLLHGQLVAVDGTDDLLHELNHLLVALGLLGHLGHVHIFLAWGRHSDYRFAGF</sequence>
<comment type="caution">
    <text evidence="1">The sequence shown here is derived from an EMBL/GenBank/DDBJ whole genome shotgun (WGS) entry which is preliminary data.</text>
</comment>
<evidence type="ECO:0000313" key="1">
    <source>
        <dbReference type="EMBL" id="GER34467.1"/>
    </source>
</evidence>
<evidence type="ECO:0000313" key="2">
    <source>
        <dbReference type="Proteomes" id="UP000325081"/>
    </source>
</evidence>
<protein>
    <submittedName>
        <fullName evidence="1">D-lactate dehydrogenase</fullName>
    </submittedName>
</protein>
<dbReference type="Proteomes" id="UP000325081">
    <property type="component" value="Unassembled WGS sequence"/>
</dbReference>
<name>A0A5A7PQ63_STRAF</name>
<feature type="non-terminal residue" evidence="1">
    <location>
        <position position="1"/>
    </location>
</feature>
<keyword evidence="2" id="KW-1185">Reference proteome</keyword>
<gene>
    <name evidence="1" type="ORF">STAS_10692</name>
</gene>